<gene>
    <name evidence="3" type="ORF">GCM10011614_32030</name>
</gene>
<protein>
    <submittedName>
        <fullName evidence="3">Glycosyl transferase</fullName>
    </submittedName>
</protein>
<dbReference type="Gene3D" id="3.40.50.2000">
    <property type="entry name" value="Glycogen Phosphorylase B"/>
    <property type="match status" value="2"/>
</dbReference>
<dbReference type="EMBL" id="BMZA01000019">
    <property type="protein sequence ID" value="GGZ14701.1"/>
    <property type="molecule type" value="Genomic_DNA"/>
</dbReference>
<dbReference type="Pfam" id="PF00534">
    <property type="entry name" value="Glycos_transf_1"/>
    <property type="match status" value="1"/>
</dbReference>
<dbReference type="PANTHER" id="PTHR45947:SF3">
    <property type="entry name" value="SULFOQUINOVOSYL TRANSFERASE SQD2"/>
    <property type="match status" value="1"/>
</dbReference>
<evidence type="ECO:0000259" key="2">
    <source>
        <dbReference type="Pfam" id="PF13439"/>
    </source>
</evidence>
<dbReference type="SUPFAM" id="SSF53756">
    <property type="entry name" value="UDP-Glycosyltransferase/glycogen phosphorylase"/>
    <property type="match status" value="1"/>
</dbReference>
<dbReference type="PANTHER" id="PTHR45947">
    <property type="entry name" value="SULFOQUINOVOSYL TRANSFERASE SQD2"/>
    <property type="match status" value="1"/>
</dbReference>
<dbReference type="InterPro" id="IPR028098">
    <property type="entry name" value="Glyco_trans_4-like_N"/>
</dbReference>
<keyword evidence="3" id="KW-0808">Transferase</keyword>
<evidence type="ECO:0000313" key="3">
    <source>
        <dbReference type="EMBL" id="GGZ14701.1"/>
    </source>
</evidence>
<dbReference type="InterPro" id="IPR001296">
    <property type="entry name" value="Glyco_trans_1"/>
</dbReference>
<dbReference type="Pfam" id="PF13439">
    <property type="entry name" value="Glyco_transf_4"/>
    <property type="match status" value="1"/>
</dbReference>
<dbReference type="Proteomes" id="UP000648075">
    <property type="component" value="Unassembled WGS sequence"/>
</dbReference>
<dbReference type="AlphaFoldDB" id="A0A918UJD7"/>
<feature type="domain" description="Glycosyltransferase subfamily 4-like N-terminal" evidence="2">
    <location>
        <begin position="15"/>
        <end position="185"/>
    </location>
</feature>
<sequence length="383" mass="41983">MKIVDVCAFYTPHGGGVRTYVEQKLRIAPQMGHEIVILAPGDHDEVIERGPQARIVRIRSPRLPVDRKYWYFADDNRIHDMLDAEMPDFVEATSPWRSARIVAEWRGSAPRSLVMHADPLSAYAYRWFGEIFSRPTIDRRMSVYWEHLRRQSRLFDFVVGANGDLTRRLREGGVSGTVTVPMGVEAGLFSPQRRDPRLRARMLEACGLPDRAGLLIAVGRLAPEKRWPLVIDAVNAASRDMPLGLVMLGEGRERRAILKHIAGNPHIRLFEPERDRATFATLLASADALVHACEAETFCMVAAEARASGLPVIVPDSGGAADHAAGGAGLAFASGDAASAASAIRTVIAQGLRPAATARGMDQHFADLFALYAKAAAHRRQAA</sequence>
<reference evidence="3" key="1">
    <citation type="journal article" date="2014" name="Int. J. Syst. Evol. Microbiol.">
        <title>Complete genome sequence of Corynebacterium casei LMG S-19264T (=DSM 44701T), isolated from a smear-ripened cheese.</title>
        <authorList>
            <consortium name="US DOE Joint Genome Institute (JGI-PGF)"/>
            <person name="Walter F."/>
            <person name="Albersmeier A."/>
            <person name="Kalinowski J."/>
            <person name="Ruckert C."/>
        </authorList>
    </citation>
    <scope>NUCLEOTIDE SEQUENCE</scope>
    <source>
        <strain evidence="3">KCTC 32255</strain>
    </source>
</reference>
<reference evidence="3" key="2">
    <citation type="submission" date="2020-09" db="EMBL/GenBank/DDBJ databases">
        <authorList>
            <person name="Sun Q."/>
            <person name="Kim S."/>
        </authorList>
    </citation>
    <scope>NUCLEOTIDE SEQUENCE</scope>
    <source>
        <strain evidence="3">KCTC 32255</strain>
    </source>
</reference>
<organism evidence="3 4">
    <name type="scientific">Novosphingobium colocasiae</name>
    <dbReference type="NCBI Taxonomy" id="1256513"/>
    <lineage>
        <taxon>Bacteria</taxon>
        <taxon>Pseudomonadati</taxon>
        <taxon>Pseudomonadota</taxon>
        <taxon>Alphaproteobacteria</taxon>
        <taxon>Sphingomonadales</taxon>
        <taxon>Sphingomonadaceae</taxon>
        <taxon>Novosphingobium</taxon>
    </lineage>
</organism>
<name>A0A918UJD7_9SPHN</name>
<dbReference type="GO" id="GO:0016757">
    <property type="term" value="F:glycosyltransferase activity"/>
    <property type="evidence" value="ECO:0007669"/>
    <property type="project" value="InterPro"/>
</dbReference>
<keyword evidence="4" id="KW-1185">Reference proteome</keyword>
<accession>A0A918UJD7</accession>
<proteinExistence type="predicted"/>
<evidence type="ECO:0000259" key="1">
    <source>
        <dbReference type="Pfam" id="PF00534"/>
    </source>
</evidence>
<dbReference type="InterPro" id="IPR050194">
    <property type="entry name" value="Glycosyltransferase_grp1"/>
</dbReference>
<dbReference type="RefSeq" id="WP_189622303.1">
    <property type="nucleotide sequence ID" value="NZ_BMZA01000019.1"/>
</dbReference>
<comment type="caution">
    <text evidence="3">The sequence shown here is derived from an EMBL/GenBank/DDBJ whole genome shotgun (WGS) entry which is preliminary data.</text>
</comment>
<evidence type="ECO:0000313" key="4">
    <source>
        <dbReference type="Proteomes" id="UP000648075"/>
    </source>
</evidence>
<feature type="domain" description="Glycosyl transferase family 1" evidence="1">
    <location>
        <begin position="208"/>
        <end position="351"/>
    </location>
</feature>